<evidence type="ECO:0000313" key="1">
    <source>
        <dbReference type="EMBL" id="RAK85999.1"/>
    </source>
</evidence>
<sequence>MASSAELDITVCLSRWRPSFFEIHHDHEVNIIYGGFGGMCTRCIRRSHWSLNSARVHRPVKVPHSGFVRTLASLLCFAEDCLERIPLWGSIGSWGLPSFLSGFTLRPCLGRSIYTVCYSTT</sequence>
<organism evidence="1 2">
    <name type="scientific">Aspergillus costaricaensis CBS 115574</name>
    <dbReference type="NCBI Taxonomy" id="1448317"/>
    <lineage>
        <taxon>Eukaryota</taxon>
        <taxon>Fungi</taxon>
        <taxon>Dikarya</taxon>
        <taxon>Ascomycota</taxon>
        <taxon>Pezizomycotina</taxon>
        <taxon>Eurotiomycetes</taxon>
        <taxon>Eurotiomycetidae</taxon>
        <taxon>Eurotiales</taxon>
        <taxon>Aspergillaceae</taxon>
        <taxon>Aspergillus</taxon>
        <taxon>Aspergillus subgen. Circumdati</taxon>
    </lineage>
</organism>
<proteinExistence type="predicted"/>
<dbReference type="EMBL" id="KZ824562">
    <property type="protein sequence ID" value="RAK85999.1"/>
    <property type="molecule type" value="Genomic_DNA"/>
</dbReference>
<name>A0ACD1I613_9EURO</name>
<dbReference type="Proteomes" id="UP000249748">
    <property type="component" value="Unassembled WGS sequence"/>
</dbReference>
<gene>
    <name evidence="1" type="ORF">BO79DRAFT_271775</name>
</gene>
<accession>A0ACD1I613</accession>
<keyword evidence="2" id="KW-1185">Reference proteome</keyword>
<protein>
    <submittedName>
        <fullName evidence="1">Uncharacterized protein</fullName>
    </submittedName>
</protein>
<evidence type="ECO:0000313" key="2">
    <source>
        <dbReference type="Proteomes" id="UP000249748"/>
    </source>
</evidence>
<reference evidence="1" key="1">
    <citation type="submission" date="2018-02" db="EMBL/GenBank/DDBJ databases">
        <title>The genomes of Aspergillus section Nigri reveals drivers in fungal speciation.</title>
        <authorList>
            <consortium name="DOE Joint Genome Institute"/>
            <person name="Vesth T.C."/>
            <person name="Nybo J."/>
            <person name="Theobald S."/>
            <person name="Brandl J."/>
            <person name="Frisvad J.C."/>
            <person name="Nielsen K.F."/>
            <person name="Lyhne E.K."/>
            <person name="Kogle M.E."/>
            <person name="Kuo A."/>
            <person name="Riley R."/>
            <person name="Clum A."/>
            <person name="Nolan M."/>
            <person name="Lipzen A."/>
            <person name="Salamov A."/>
            <person name="Henrissat B."/>
            <person name="Wiebenga A."/>
            <person name="De vries R.P."/>
            <person name="Grigoriev I.V."/>
            <person name="Mortensen U.H."/>
            <person name="Andersen M.R."/>
            <person name="Baker S.E."/>
        </authorList>
    </citation>
    <scope>NUCLEOTIDE SEQUENCE</scope>
    <source>
        <strain evidence="1">CBS 115574</strain>
    </source>
</reference>